<dbReference type="NCBIfam" id="TIGR01254">
    <property type="entry name" value="sfuA"/>
    <property type="match status" value="1"/>
</dbReference>
<dbReference type="PANTHER" id="PTHR30006">
    <property type="entry name" value="THIAMINE-BINDING PERIPLASMIC PROTEIN-RELATED"/>
    <property type="match status" value="1"/>
</dbReference>
<dbReference type="GO" id="GO:0030975">
    <property type="term" value="F:thiamine binding"/>
    <property type="evidence" value="ECO:0007669"/>
    <property type="project" value="InterPro"/>
</dbReference>
<proteinExistence type="inferred from homology"/>
<dbReference type="GO" id="GO:0030288">
    <property type="term" value="C:outer membrane-bounded periplasmic space"/>
    <property type="evidence" value="ECO:0007669"/>
    <property type="project" value="InterPro"/>
</dbReference>
<name>A0A1I1DRX3_9GAMM</name>
<evidence type="ECO:0000256" key="2">
    <source>
        <dbReference type="ARBA" id="ARBA00008520"/>
    </source>
</evidence>
<reference evidence="6 7" key="1">
    <citation type="submission" date="2016-10" db="EMBL/GenBank/DDBJ databases">
        <authorList>
            <person name="de Groot N.N."/>
        </authorList>
    </citation>
    <scope>NUCLEOTIDE SEQUENCE [LARGE SCALE GENOMIC DNA]</scope>
    <source>
        <strain evidence="6 7">DSM 18438</strain>
    </source>
</reference>
<dbReference type="SUPFAM" id="SSF53850">
    <property type="entry name" value="Periplasmic binding protein-like II"/>
    <property type="match status" value="1"/>
</dbReference>
<dbReference type="PANTHER" id="PTHR30006:SF3">
    <property type="entry name" value="THIAMINE-BINDING PERIPLASMIC PROTEIN"/>
    <property type="match status" value="1"/>
</dbReference>
<dbReference type="InterPro" id="IPR005967">
    <property type="entry name" value="ThiB"/>
</dbReference>
<gene>
    <name evidence="6" type="ORF">SAMN05660443_0052</name>
</gene>
<comment type="similarity">
    <text evidence="2">Belongs to the bacterial solute-binding protein 1 family.</text>
</comment>
<accession>A0A1I1DRX3</accession>
<evidence type="ECO:0000256" key="1">
    <source>
        <dbReference type="ARBA" id="ARBA00004418"/>
    </source>
</evidence>
<dbReference type="GO" id="GO:0030976">
    <property type="term" value="F:thiamine pyrophosphate binding"/>
    <property type="evidence" value="ECO:0007669"/>
    <property type="project" value="TreeGrafter"/>
</dbReference>
<protein>
    <submittedName>
        <fullName evidence="6">Thiamine transport system substrate-binding protein</fullName>
    </submittedName>
</protein>
<dbReference type="NCBIfam" id="TIGR01276">
    <property type="entry name" value="thiB"/>
    <property type="match status" value="1"/>
</dbReference>
<dbReference type="EMBL" id="FOLH01000001">
    <property type="protein sequence ID" value="SFB77735.1"/>
    <property type="molecule type" value="Genomic_DNA"/>
</dbReference>
<dbReference type="CDD" id="cd13545">
    <property type="entry name" value="PBP2_TbpA"/>
    <property type="match status" value="1"/>
</dbReference>
<keyword evidence="7" id="KW-1185">Reference proteome</keyword>
<dbReference type="Pfam" id="PF13531">
    <property type="entry name" value="SBP_bac_11"/>
    <property type="match status" value="1"/>
</dbReference>
<keyword evidence="5" id="KW-0574">Periplasm</keyword>
<evidence type="ECO:0000256" key="4">
    <source>
        <dbReference type="ARBA" id="ARBA00022729"/>
    </source>
</evidence>
<dbReference type="STRING" id="1122252.SAMN05660443_0052"/>
<evidence type="ECO:0000313" key="7">
    <source>
        <dbReference type="Proteomes" id="UP000199058"/>
    </source>
</evidence>
<organism evidence="6 7">
    <name type="scientific">Marinospirillum celere</name>
    <dbReference type="NCBI Taxonomy" id="1122252"/>
    <lineage>
        <taxon>Bacteria</taxon>
        <taxon>Pseudomonadati</taxon>
        <taxon>Pseudomonadota</taxon>
        <taxon>Gammaproteobacteria</taxon>
        <taxon>Oceanospirillales</taxon>
        <taxon>Oceanospirillaceae</taxon>
        <taxon>Marinospirillum</taxon>
    </lineage>
</organism>
<evidence type="ECO:0000256" key="5">
    <source>
        <dbReference type="ARBA" id="ARBA00022764"/>
    </source>
</evidence>
<dbReference type="InterPro" id="IPR005948">
    <property type="entry name" value="ThiB-like"/>
</dbReference>
<evidence type="ECO:0000256" key="3">
    <source>
        <dbReference type="ARBA" id="ARBA00022448"/>
    </source>
</evidence>
<dbReference type="Proteomes" id="UP000199058">
    <property type="component" value="Unassembled WGS sequence"/>
</dbReference>
<keyword evidence="4" id="KW-0732">Signal</keyword>
<sequence length="342" mass="38420">MTRATFMLKSCFSGKLASWVLLTALIFSFSTLATADRLTVYTYSSFTSEWGPGAQIKEAFEAQCACQLEYISLDDGVSLLNRLRLEGASTRADVILGLDDALIEEARSLDLVQPHGLELQDFNFKSELAWQDKDFLPFDFGYFAFIYDSETTQPVSSLAALLESDASVIYQDPRTSTPGQGLLVWMKALYGDETADAWSQLRQQTVTVTKGWSEAYSLFLEGEADYVLSYTTSPAYHQIVEETDRYQAAKFSEGHPRQIEVAAISRHAKQKELAGDFLAFLLSETAQEILPVTNWMLPVIEGVDLPEAFGDLIQPQAVGFTPEQIHQQRQQWIREWRSAVSR</sequence>
<keyword evidence="3" id="KW-0813">Transport</keyword>
<comment type="subcellular location">
    <subcellularLocation>
        <location evidence="1">Periplasm</location>
    </subcellularLocation>
</comment>
<evidence type="ECO:0000313" key="6">
    <source>
        <dbReference type="EMBL" id="SFB77735.1"/>
    </source>
</evidence>
<dbReference type="AlphaFoldDB" id="A0A1I1DRX3"/>
<dbReference type="GO" id="GO:0015888">
    <property type="term" value="P:thiamine transport"/>
    <property type="evidence" value="ECO:0007669"/>
    <property type="project" value="InterPro"/>
</dbReference>
<dbReference type="Gene3D" id="3.40.190.10">
    <property type="entry name" value="Periplasmic binding protein-like II"/>
    <property type="match status" value="2"/>
</dbReference>